<dbReference type="Pfam" id="PF07238">
    <property type="entry name" value="PilZ"/>
    <property type="match status" value="1"/>
</dbReference>
<dbReference type="Proteomes" id="UP000606463">
    <property type="component" value="Unassembled WGS sequence"/>
</dbReference>
<feature type="transmembrane region" description="Helical" evidence="1">
    <location>
        <begin position="25"/>
        <end position="47"/>
    </location>
</feature>
<dbReference type="EMBL" id="DQVE01000018">
    <property type="protein sequence ID" value="HIP98112.1"/>
    <property type="molecule type" value="Genomic_DNA"/>
</dbReference>
<dbReference type="AlphaFoldDB" id="A0A9D0YP24"/>
<dbReference type="SUPFAM" id="SSF141371">
    <property type="entry name" value="PilZ domain-like"/>
    <property type="match status" value="1"/>
</dbReference>
<evidence type="ECO:0000256" key="1">
    <source>
        <dbReference type="SAM" id="Phobius"/>
    </source>
</evidence>
<keyword evidence="1" id="KW-0812">Transmembrane</keyword>
<gene>
    <name evidence="3" type="ORF">EYH37_01920</name>
</gene>
<feature type="domain" description="PilZ" evidence="2">
    <location>
        <begin position="228"/>
        <end position="350"/>
    </location>
</feature>
<keyword evidence="1" id="KW-1133">Transmembrane helix</keyword>
<evidence type="ECO:0000313" key="3">
    <source>
        <dbReference type="EMBL" id="HIP98112.1"/>
    </source>
</evidence>
<protein>
    <submittedName>
        <fullName evidence="3">PilZ domain-containing protein</fullName>
    </submittedName>
</protein>
<dbReference type="Gene3D" id="2.40.10.220">
    <property type="entry name" value="predicted glycosyltransferase like domains"/>
    <property type="match status" value="1"/>
</dbReference>
<dbReference type="InterPro" id="IPR009875">
    <property type="entry name" value="PilZ_domain"/>
</dbReference>
<accession>A0A9D0YP24</accession>
<sequence length="366" mass="42694">MESSRFEVFKQASKIATQPPTTEEIILAIFLILGFILFFIVIPFFIFRKYKEYISKKTFYQLAANNYGLEPEEIDFLWKLSREFNIEPSLLVTSYATFQKTIFKYIKKFGAQNLDLINKIRSKLGFNKLPEFVPISTTMDIDLYQPVTVIIGDEHYEGAVFENNEQYWAVLFIKAEPRHLHPGEEVIVSFIRPNDGRYIITTKVLDVTRQQGQLVAKLEHTDKLEKIQLRAYVRWPVNIPCKFAHFPLKYISSGKSLEEIISKLEFHDGIIKDISVGGIKLCVEEAEEKLKKIKEGSYILVSFYLNDTPFENIICEVVRTIKNPFSKGLCYGCSFVDLPKQYQQKIQQFIWEEQRKIIKLYKEGVS</sequence>
<evidence type="ECO:0000259" key="2">
    <source>
        <dbReference type="Pfam" id="PF07238"/>
    </source>
</evidence>
<organism evidence="3 4">
    <name type="scientific">Aquifex aeolicus</name>
    <dbReference type="NCBI Taxonomy" id="63363"/>
    <lineage>
        <taxon>Bacteria</taxon>
        <taxon>Pseudomonadati</taxon>
        <taxon>Aquificota</taxon>
        <taxon>Aquificia</taxon>
        <taxon>Aquificales</taxon>
        <taxon>Aquificaceae</taxon>
        <taxon>Aquifex</taxon>
    </lineage>
</organism>
<dbReference type="GO" id="GO:0035438">
    <property type="term" value="F:cyclic-di-GMP binding"/>
    <property type="evidence" value="ECO:0007669"/>
    <property type="project" value="InterPro"/>
</dbReference>
<reference evidence="3" key="1">
    <citation type="journal article" date="2020" name="ISME J.">
        <title>Gammaproteobacteria mediating utilization of methyl-, sulfur- and petroleum organic compounds in deep ocean hydrothermal plumes.</title>
        <authorList>
            <person name="Zhou Z."/>
            <person name="Liu Y."/>
            <person name="Pan J."/>
            <person name="Cron B.R."/>
            <person name="Toner B.M."/>
            <person name="Anantharaman K."/>
            <person name="Breier J.A."/>
            <person name="Dick G.J."/>
            <person name="Li M."/>
        </authorList>
    </citation>
    <scope>NUCLEOTIDE SEQUENCE</scope>
    <source>
        <strain evidence="3">SZUA-1501</strain>
    </source>
</reference>
<proteinExistence type="predicted"/>
<keyword evidence="1" id="KW-0472">Membrane</keyword>
<name>A0A9D0YP24_AQUAO</name>
<comment type="caution">
    <text evidence="3">The sequence shown here is derived from an EMBL/GenBank/DDBJ whole genome shotgun (WGS) entry which is preliminary data.</text>
</comment>
<evidence type="ECO:0000313" key="4">
    <source>
        <dbReference type="Proteomes" id="UP000606463"/>
    </source>
</evidence>